<dbReference type="KEGG" id="cter:A606_05655"/>
<evidence type="ECO:0000256" key="7">
    <source>
        <dbReference type="SAM" id="SignalP"/>
    </source>
</evidence>
<dbReference type="STRING" id="1200352.A606_05655"/>
<dbReference type="SUPFAM" id="SSF54001">
    <property type="entry name" value="Cysteine proteinases"/>
    <property type="match status" value="1"/>
</dbReference>
<comment type="similarity">
    <text evidence="1">Belongs to the peptidase C40 family.</text>
</comment>
<dbReference type="PANTHER" id="PTHR47359:SF3">
    <property type="entry name" value="NLP_P60 DOMAIN-CONTAINING PROTEIN-RELATED"/>
    <property type="match status" value="1"/>
</dbReference>
<feature type="domain" description="NlpC/P60" evidence="8">
    <location>
        <begin position="416"/>
        <end position="555"/>
    </location>
</feature>
<keyword evidence="5" id="KW-0175">Coiled coil</keyword>
<keyword evidence="7" id="KW-0732">Signal</keyword>
<feature type="compositionally biased region" description="Low complexity" evidence="6">
    <location>
        <begin position="384"/>
        <end position="407"/>
    </location>
</feature>
<evidence type="ECO:0000256" key="4">
    <source>
        <dbReference type="ARBA" id="ARBA00022807"/>
    </source>
</evidence>
<organism evidence="9 10">
    <name type="scientific">Corynebacterium terpenotabidum Y-11</name>
    <dbReference type="NCBI Taxonomy" id="1200352"/>
    <lineage>
        <taxon>Bacteria</taxon>
        <taxon>Bacillati</taxon>
        <taxon>Actinomycetota</taxon>
        <taxon>Actinomycetes</taxon>
        <taxon>Mycobacteriales</taxon>
        <taxon>Corynebacteriaceae</taxon>
        <taxon>Corynebacterium</taxon>
    </lineage>
</organism>
<evidence type="ECO:0000256" key="3">
    <source>
        <dbReference type="ARBA" id="ARBA00022801"/>
    </source>
</evidence>
<keyword evidence="10" id="KW-1185">Reference proteome</keyword>
<keyword evidence="3" id="KW-0378">Hydrolase</keyword>
<dbReference type="PANTHER" id="PTHR47359">
    <property type="entry name" value="PEPTIDOGLYCAN DL-ENDOPEPTIDASE CWLO"/>
    <property type="match status" value="1"/>
</dbReference>
<feature type="coiled-coil region" evidence="5">
    <location>
        <begin position="157"/>
        <end position="247"/>
    </location>
</feature>
<evidence type="ECO:0000256" key="2">
    <source>
        <dbReference type="ARBA" id="ARBA00022670"/>
    </source>
</evidence>
<evidence type="ECO:0000256" key="1">
    <source>
        <dbReference type="ARBA" id="ARBA00007074"/>
    </source>
</evidence>
<dbReference type="PROSITE" id="PS51935">
    <property type="entry name" value="NLPC_P60"/>
    <property type="match status" value="1"/>
</dbReference>
<dbReference type="eggNOG" id="COG0791">
    <property type="taxonomic scope" value="Bacteria"/>
</dbReference>
<dbReference type="NCBIfam" id="NF046048">
    <property type="entry name" value="NlpC_P60_DIP1281"/>
    <property type="match status" value="1"/>
</dbReference>
<dbReference type="GO" id="GO:0006508">
    <property type="term" value="P:proteolysis"/>
    <property type="evidence" value="ECO:0007669"/>
    <property type="project" value="UniProtKB-KW"/>
</dbReference>
<dbReference type="EMBL" id="CP003696">
    <property type="protein sequence ID" value="AGP30778.1"/>
    <property type="molecule type" value="Genomic_DNA"/>
</dbReference>
<gene>
    <name evidence="9" type="ORF">A606_05655</name>
</gene>
<dbReference type="InterPro" id="IPR038765">
    <property type="entry name" value="Papain-like_cys_pep_sf"/>
</dbReference>
<feature type="signal peptide" evidence="7">
    <location>
        <begin position="1"/>
        <end position="34"/>
    </location>
</feature>
<accession>S4XJM4</accession>
<keyword evidence="4" id="KW-0788">Thiol protease</keyword>
<dbReference type="AlphaFoldDB" id="S4XJM4"/>
<dbReference type="HOGENOM" id="CLU_026494_0_0_11"/>
<evidence type="ECO:0000259" key="8">
    <source>
        <dbReference type="PROSITE" id="PS51935"/>
    </source>
</evidence>
<dbReference type="PATRIC" id="fig|1200352.3.peg.1144"/>
<dbReference type="GO" id="GO:0008234">
    <property type="term" value="F:cysteine-type peptidase activity"/>
    <property type="evidence" value="ECO:0007669"/>
    <property type="project" value="UniProtKB-KW"/>
</dbReference>
<evidence type="ECO:0000313" key="10">
    <source>
        <dbReference type="Proteomes" id="UP000014809"/>
    </source>
</evidence>
<protein>
    <submittedName>
        <fullName evidence="9">Resuscitation-promoting factor interacting protein</fullName>
    </submittedName>
</protein>
<evidence type="ECO:0000256" key="5">
    <source>
        <dbReference type="SAM" id="Coils"/>
    </source>
</evidence>
<dbReference type="InterPro" id="IPR000064">
    <property type="entry name" value="NLP_P60_dom"/>
</dbReference>
<name>S4XJM4_9CORY</name>
<feature type="chain" id="PRO_5039021575" evidence="7">
    <location>
        <begin position="35"/>
        <end position="555"/>
    </location>
</feature>
<reference evidence="9 10" key="1">
    <citation type="submission" date="2012-06" db="EMBL/GenBank/DDBJ databases">
        <title>Complete genome sequence of Corynebacterium terpenotabidum Y-11 (=DSM 44721).</title>
        <authorList>
            <person name="Ruckert C."/>
            <person name="Albersmeier A."/>
            <person name="Al-Dilaimi A."/>
            <person name="Szczepanowski R."/>
            <person name="Kalinowski J."/>
        </authorList>
    </citation>
    <scope>NUCLEOTIDE SEQUENCE [LARGE SCALE GENOMIC DNA]</scope>
    <source>
        <strain evidence="9 10">Y-11</strain>
    </source>
</reference>
<dbReference type="Pfam" id="PF00877">
    <property type="entry name" value="NLPC_P60"/>
    <property type="match status" value="1"/>
</dbReference>
<feature type="region of interest" description="Disordered" evidence="6">
    <location>
        <begin position="83"/>
        <end position="111"/>
    </location>
</feature>
<dbReference type="Gene3D" id="6.10.250.3150">
    <property type="match status" value="1"/>
</dbReference>
<evidence type="ECO:0000313" key="9">
    <source>
        <dbReference type="EMBL" id="AGP30778.1"/>
    </source>
</evidence>
<feature type="region of interest" description="Disordered" evidence="6">
    <location>
        <begin position="378"/>
        <end position="413"/>
    </location>
</feature>
<dbReference type="Proteomes" id="UP000014809">
    <property type="component" value="Chromosome"/>
</dbReference>
<evidence type="ECO:0000256" key="6">
    <source>
        <dbReference type="SAM" id="MobiDB-lite"/>
    </source>
</evidence>
<feature type="region of interest" description="Disordered" evidence="6">
    <location>
        <begin position="264"/>
        <end position="331"/>
    </location>
</feature>
<dbReference type="InterPro" id="IPR051794">
    <property type="entry name" value="PG_Endopeptidase_C40"/>
</dbReference>
<sequence>MTSRGRARGASLRSTGTLLAVAVAASLTSQAATAGAEESSDTGAEAYLADLVTRVSDTQDEVNALEGELGELRESVNKSRVDFDRSTAEAQEAQDQVTDARSRLGGSQDDLDTAQEDLDEIARSAYTQGGDASIVPLAAGSSADDAIDRATYIRLAAEKQQAEVDRLDLARTQAANEESRLRDARNTADDLVTAAQQAQSDVEEQLNQVQEELAAKAQSHQDLLAEAATAQAQLEAARAAVNQVTSDNADATSFDKRRAAEAAVTKVETTQSSTTTATEDTSGADASTDDSATTTTVAEESALPSATGSADTATGSSSAVFSQDSSGDTRRQEAIDGLVDAAGAGLVAGATAAANGGNALSAAAGAARDSAAQSYADLSDAQSGVGEDTGTLLGTGTGTSENTGDTSSPDATGTVAEQIERVVARGMSQLGVTYAWGGGNFYGPTLGIRDGGVADSYGDYNKVGFDCSGLMMYAFYAVGIELAHYSGYQYTSGTQVPVSEARRGDMLFWGSNGISHVALYLGDGTMLEAPQSGDVVKISDVRWSSAAPYAVRMIE</sequence>
<keyword evidence="2" id="KW-0645">Protease</keyword>
<feature type="compositionally biased region" description="Low complexity" evidence="6">
    <location>
        <begin position="264"/>
        <end position="319"/>
    </location>
</feature>
<dbReference type="Gene3D" id="3.90.1720.10">
    <property type="entry name" value="endopeptidase domain like (from Nostoc punctiforme)"/>
    <property type="match status" value="1"/>
</dbReference>
<proteinExistence type="inferred from homology"/>